<evidence type="ECO:0000256" key="1">
    <source>
        <dbReference type="SAM" id="Phobius"/>
    </source>
</evidence>
<accession>A0A240AXM6</accession>
<evidence type="ECO:0000313" key="3">
    <source>
        <dbReference type="Proteomes" id="UP000250223"/>
    </source>
</evidence>
<gene>
    <name evidence="2" type="ORF">NCTC13028_00905</name>
</gene>
<dbReference type="AlphaFoldDB" id="A0A240AXM6"/>
<feature type="transmembrane region" description="Helical" evidence="1">
    <location>
        <begin position="50"/>
        <end position="72"/>
    </location>
</feature>
<keyword evidence="1" id="KW-1133">Transmembrane helix</keyword>
<keyword evidence="1" id="KW-0812">Transmembrane</keyword>
<proteinExistence type="predicted"/>
<reference evidence="2 3" key="1">
    <citation type="submission" date="2018-06" db="EMBL/GenBank/DDBJ databases">
        <authorList>
            <consortium name="Pathogen Informatics"/>
            <person name="Doyle S."/>
        </authorList>
    </citation>
    <scope>NUCLEOTIDE SEQUENCE [LARGE SCALE GENOMIC DNA]</scope>
    <source>
        <strain evidence="2 3">NCTC13028</strain>
    </source>
</reference>
<dbReference type="Proteomes" id="UP000250223">
    <property type="component" value="Unassembled WGS sequence"/>
</dbReference>
<sequence length="73" mass="8567">MLFLKVEIWSRNTKADTSNIIFIKLFPKSNIIVIKNNTIIKLQANFKNDIVFPPIILYKETIIVFAILYKIIK</sequence>
<dbReference type="EMBL" id="UAWC01000004">
    <property type="protein sequence ID" value="SQB34024.1"/>
    <property type="molecule type" value="Genomic_DNA"/>
</dbReference>
<evidence type="ECO:0000313" key="2">
    <source>
        <dbReference type="EMBL" id="SQB34024.1"/>
    </source>
</evidence>
<keyword evidence="1" id="KW-0472">Membrane</keyword>
<organism evidence="2 3">
    <name type="scientific">Clostridium cochlearium</name>
    <dbReference type="NCBI Taxonomy" id="1494"/>
    <lineage>
        <taxon>Bacteria</taxon>
        <taxon>Bacillati</taxon>
        <taxon>Bacillota</taxon>
        <taxon>Clostridia</taxon>
        <taxon>Eubacteriales</taxon>
        <taxon>Clostridiaceae</taxon>
        <taxon>Clostridium</taxon>
    </lineage>
</organism>
<name>A0A240AXM6_CLOCO</name>
<protein>
    <submittedName>
        <fullName evidence="2">Uncharacterized protein</fullName>
    </submittedName>
</protein>
<dbReference type="RefSeq" id="WP_095178219.1">
    <property type="nucleotide sequence ID" value="NZ_JAKNIC010000006.1"/>
</dbReference>